<feature type="transmembrane region" description="Helical" evidence="8">
    <location>
        <begin position="254"/>
        <end position="284"/>
    </location>
</feature>
<feature type="transmembrane region" description="Helical" evidence="8">
    <location>
        <begin position="345"/>
        <end position="371"/>
    </location>
</feature>
<gene>
    <name evidence="10" type="ORF">FPZ12_032735</name>
</gene>
<evidence type="ECO:0000256" key="2">
    <source>
        <dbReference type="ARBA" id="ARBA00008537"/>
    </source>
</evidence>
<dbReference type="Proteomes" id="UP000319769">
    <property type="component" value="Unassembled WGS sequence"/>
</dbReference>
<feature type="transmembrane region" description="Helical" evidence="8">
    <location>
        <begin position="290"/>
        <end position="311"/>
    </location>
</feature>
<evidence type="ECO:0000256" key="5">
    <source>
        <dbReference type="ARBA" id="ARBA00022692"/>
    </source>
</evidence>
<dbReference type="SUPFAM" id="SSF103473">
    <property type="entry name" value="MFS general substrate transporter"/>
    <property type="match status" value="1"/>
</dbReference>
<accession>A0A5N0UUW6</accession>
<dbReference type="GO" id="GO:0005886">
    <property type="term" value="C:plasma membrane"/>
    <property type="evidence" value="ECO:0007669"/>
    <property type="project" value="UniProtKB-SubCell"/>
</dbReference>
<dbReference type="GO" id="GO:0022857">
    <property type="term" value="F:transmembrane transporter activity"/>
    <property type="evidence" value="ECO:0007669"/>
    <property type="project" value="InterPro"/>
</dbReference>
<dbReference type="InterPro" id="IPR004638">
    <property type="entry name" value="EmrB-like"/>
</dbReference>
<feature type="transmembrane region" description="Helical" evidence="8">
    <location>
        <begin position="167"/>
        <end position="188"/>
    </location>
</feature>
<feature type="transmembrane region" description="Helical" evidence="8">
    <location>
        <begin position="140"/>
        <end position="161"/>
    </location>
</feature>
<organism evidence="10 11">
    <name type="scientific">Amycolatopsis acidicola</name>
    <dbReference type="NCBI Taxonomy" id="2596893"/>
    <lineage>
        <taxon>Bacteria</taxon>
        <taxon>Bacillati</taxon>
        <taxon>Actinomycetota</taxon>
        <taxon>Actinomycetes</taxon>
        <taxon>Pseudonocardiales</taxon>
        <taxon>Pseudonocardiaceae</taxon>
        <taxon>Amycolatopsis</taxon>
    </lineage>
</organism>
<dbReference type="AlphaFoldDB" id="A0A5N0UUW6"/>
<evidence type="ECO:0000313" key="11">
    <source>
        <dbReference type="Proteomes" id="UP000319769"/>
    </source>
</evidence>
<evidence type="ECO:0000256" key="6">
    <source>
        <dbReference type="ARBA" id="ARBA00022989"/>
    </source>
</evidence>
<protein>
    <submittedName>
        <fullName evidence="10">DHA2 family efflux MFS transporter permease subunit</fullName>
    </submittedName>
</protein>
<keyword evidence="3" id="KW-0813">Transport</keyword>
<proteinExistence type="inferred from homology"/>
<dbReference type="InterPro" id="IPR020846">
    <property type="entry name" value="MFS_dom"/>
</dbReference>
<keyword evidence="11" id="KW-1185">Reference proteome</keyword>
<dbReference type="OrthoDB" id="9812221at2"/>
<dbReference type="Pfam" id="PF07690">
    <property type="entry name" value="MFS_1"/>
    <property type="match status" value="2"/>
</dbReference>
<evidence type="ECO:0000256" key="8">
    <source>
        <dbReference type="SAM" id="Phobius"/>
    </source>
</evidence>
<feature type="transmembrane region" description="Helical" evidence="8">
    <location>
        <begin position="225"/>
        <end position="242"/>
    </location>
</feature>
<comment type="subcellular location">
    <subcellularLocation>
        <location evidence="1">Cell membrane</location>
        <topology evidence="1">Multi-pass membrane protein</topology>
    </subcellularLocation>
</comment>
<feature type="transmembrane region" description="Helical" evidence="8">
    <location>
        <begin position="81"/>
        <end position="101"/>
    </location>
</feature>
<reference evidence="10" key="1">
    <citation type="submission" date="2019-09" db="EMBL/GenBank/DDBJ databases">
        <authorList>
            <person name="Teo W.F.A."/>
            <person name="Duangmal K."/>
        </authorList>
    </citation>
    <scope>NUCLEOTIDE SEQUENCE [LARGE SCALE GENOMIC DNA]</scope>
    <source>
        <strain evidence="10">K81G1</strain>
    </source>
</reference>
<feature type="transmembrane region" description="Helical" evidence="8">
    <location>
        <begin position="323"/>
        <end position="339"/>
    </location>
</feature>
<name>A0A5N0UUW6_9PSEU</name>
<evidence type="ECO:0000256" key="7">
    <source>
        <dbReference type="ARBA" id="ARBA00023136"/>
    </source>
</evidence>
<feature type="transmembrane region" description="Helical" evidence="8">
    <location>
        <begin position="412"/>
        <end position="430"/>
    </location>
</feature>
<dbReference type="Gene3D" id="1.20.1250.20">
    <property type="entry name" value="MFS general substrate transporter like domains"/>
    <property type="match status" value="2"/>
</dbReference>
<comment type="similarity">
    <text evidence="2">Belongs to the major facilitator superfamily. EmrB family.</text>
</comment>
<dbReference type="NCBIfam" id="TIGR00711">
    <property type="entry name" value="efflux_EmrB"/>
    <property type="match status" value="1"/>
</dbReference>
<keyword evidence="7 8" id="KW-0472">Membrane</keyword>
<dbReference type="PANTHER" id="PTHR42718:SF9">
    <property type="entry name" value="MAJOR FACILITATOR SUPERFAMILY MULTIDRUG TRANSPORTER MFSC"/>
    <property type="match status" value="1"/>
</dbReference>
<dbReference type="PANTHER" id="PTHR42718">
    <property type="entry name" value="MAJOR FACILITATOR SUPERFAMILY MULTIDRUG TRANSPORTER MFSC"/>
    <property type="match status" value="1"/>
</dbReference>
<dbReference type="InterPro" id="IPR036259">
    <property type="entry name" value="MFS_trans_sf"/>
</dbReference>
<dbReference type="InterPro" id="IPR011701">
    <property type="entry name" value="MFS"/>
</dbReference>
<keyword evidence="6 8" id="KW-1133">Transmembrane helix</keyword>
<evidence type="ECO:0000313" key="10">
    <source>
        <dbReference type="EMBL" id="KAA9154202.1"/>
    </source>
</evidence>
<keyword evidence="5 8" id="KW-0812">Transmembrane</keyword>
<sequence length="434" mass="45073">MSMLKTAATDRSLLRMAWVLICGAVLALLDTTIVNVGLPSVARDLDSPLSTVGWVATGYLLAVSTVIPLSGWAAERFGGKTMWMVSVALFTAGSTLCGLAWSAPALIVFRILQGLGGGMMQPIGQALFARAAGPRLGRLIGLVTLPATFAPVLGPVLGGAIVRNLDWHWMFLINVPIGVVTLVAAARVLPASERQPGKRLDAIGLALFSPGLAALVFGLSAGNSVALVAGVAALTGYGVHALRRRDPLLNPRLFARRGFAVASGSTFLLGASLYSSMLLLPLYFQQNMDAFRAGLLLVPQALGSAVAMLFAGRIAERVGPRNVLLTGIALALLGTVAFTQDAPTWLLTVSLLVRGIGLGATTAPSMAAVYASVPREQVHQAAGVVNVLNRVGGSVGTALLVTVLQAHGFAPAFWFALGLSVLALGPATLFPRRF</sequence>
<dbReference type="PROSITE" id="PS50850">
    <property type="entry name" value="MFS"/>
    <property type="match status" value="1"/>
</dbReference>
<evidence type="ECO:0000256" key="4">
    <source>
        <dbReference type="ARBA" id="ARBA00022475"/>
    </source>
</evidence>
<comment type="caution">
    <text evidence="10">The sequence shown here is derived from an EMBL/GenBank/DDBJ whole genome shotgun (WGS) entry which is preliminary data.</text>
</comment>
<feature type="transmembrane region" description="Helical" evidence="8">
    <location>
        <begin position="383"/>
        <end position="406"/>
    </location>
</feature>
<feature type="transmembrane region" description="Helical" evidence="8">
    <location>
        <begin position="12"/>
        <end position="34"/>
    </location>
</feature>
<dbReference type="EMBL" id="VMNW02000068">
    <property type="protein sequence ID" value="KAA9154202.1"/>
    <property type="molecule type" value="Genomic_DNA"/>
</dbReference>
<evidence type="ECO:0000256" key="3">
    <source>
        <dbReference type="ARBA" id="ARBA00022448"/>
    </source>
</evidence>
<dbReference type="CDD" id="cd17503">
    <property type="entry name" value="MFS_LmrB_MDR_like"/>
    <property type="match status" value="1"/>
</dbReference>
<feature type="domain" description="Major facilitator superfamily (MFS) profile" evidence="9">
    <location>
        <begin position="16"/>
        <end position="434"/>
    </location>
</feature>
<evidence type="ECO:0000259" key="9">
    <source>
        <dbReference type="PROSITE" id="PS50850"/>
    </source>
</evidence>
<keyword evidence="4" id="KW-1003">Cell membrane</keyword>
<evidence type="ECO:0000256" key="1">
    <source>
        <dbReference type="ARBA" id="ARBA00004651"/>
    </source>
</evidence>
<feature type="transmembrane region" description="Helical" evidence="8">
    <location>
        <begin position="54"/>
        <end position="74"/>
    </location>
</feature>